<dbReference type="Proteomes" id="UP000036403">
    <property type="component" value="Unassembled WGS sequence"/>
</dbReference>
<gene>
    <name evidence="2" type="ORF">RF55_16121</name>
</gene>
<organism evidence="2 3">
    <name type="scientific">Lasius niger</name>
    <name type="common">Black garden ant</name>
    <dbReference type="NCBI Taxonomy" id="67767"/>
    <lineage>
        <taxon>Eukaryota</taxon>
        <taxon>Metazoa</taxon>
        <taxon>Ecdysozoa</taxon>
        <taxon>Arthropoda</taxon>
        <taxon>Hexapoda</taxon>
        <taxon>Insecta</taxon>
        <taxon>Pterygota</taxon>
        <taxon>Neoptera</taxon>
        <taxon>Endopterygota</taxon>
        <taxon>Hymenoptera</taxon>
        <taxon>Apocrita</taxon>
        <taxon>Aculeata</taxon>
        <taxon>Formicoidea</taxon>
        <taxon>Formicidae</taxon>
        <taxon>Formicinae</taxon>
        <taxon>Lasius</taxon>
        <taxon>Lasius</taxon>
    </lineage>
</organism>
<proteinExistence type="predicted"/>
<feature type="compositionally biased region" description="Basic and acidic residues" evidence="1">
    <location>
        <begin position="81"/>
        <end position="98"/>
    </location>
</feature>
<feature type="compositionally biased region" description="Basic residues" evidence="1">
    <location>
        <begin position="1"/>
        <end position="12"/>
    </location>
</feature>
<accession>A0A0J7K4I0</accession>
<dbReference type="EMBL" id="LBMM01014010">
    <property type="protein sequence ID" value="KMQ85383.1"/>
    <property type="molecule type" value="Genomic_DNA"/>
</dbReference>
<evidence type="ECO:0000256" key="1">
    <source>
        <dbReference type="SAM" id="MobiDB-lite"/>
    </source>
</evidence>
<feature type="region of interest" description="Disordered" evidence="1">
    <location>
        <begin position="1"/>
        <end position="23"/>
    </location>
</feature>
<sequence>MDKKRKKKKNKGIGRGAASMVPACTQNCDGGVVRSQVQQPVEDVLVSDAVSAAGDRWIPVVGRRARRMALREPAPSTGPLPHDRGKDSRKRIKDDRVTTARSAQTAPATEWGE</sequence>
<dbReference type="PaxDb" id="67767-A0A0J7K4I0"/>
<protein>
    <submittedName>
        <fullName evidence="2">Isochorismatase domain-containing protein</fullName>
    </submittedName>
</protein>
<reference evidence="2 3" key="1">
    <citation type="submission" date="2015-04" db="EMBL/GenBank/DDBJ databases">
        <title>Lasius niger genome sequencing.</title>
        <authorList>
            <person name="Konorov E.A."/>
            <person name="Nikitin M.A."/>
            <person name="Kirill M.V."/>
            <person name="Chang P."/>
        </authorList>
    </citation>
    <scope>NUCLEOTIDE SEQUENCE [LARGE SCALE GENOMIC DNA]</scope>
    <source>
        <tissue evidence="2">Whole</tissue>
    </source>
</reference>
<comment type="caution">
    <text evidence="2">The sequence shown here is derived from an EMBL/GenBank/DDBJ whole genome shotgun (WGS) entry which is preliminary data.</text>
</comment>
<keyword evidence="3" id="KW-1185">Reference proteome</keyword>
<name>A0A0J7K4I0_LASNI</name>
<evidence type="ECO:0000313" key="3">
    <source>
        <dbReference type="Proteomes" id="UP000036403"/>
    </source>
</evidence>
<evidence type="ECO:0000313" key="2">
    <source>
        <dbReference type="EMBL" id="KMQ85383.1"/>
    </source>
</evidence>
<feature type="region of interest" description="Disordered" evidence="1">
    <location>
        <begin position="69"/>
        <end position="113"/>
    </location>
</feature>
<dbReference type="AlphaFoldDB" id="A0A0J7K4I0"/>